<proteinExistence type="predicted"/>
<keyword evidence="3" id="KW-1185">Reference proteome</keyword>
<reference evidence="2" key="1">
    <citation type="submission" date="2020-08" db="EMBL/GenBank/DDBJ databases">
        <title>Multicomponent nature underlies the extraordinary mechanical properties of spider dragline silk.</title>
        <authorList>
            <person name="Kono N."/>
            <person name="Nakamura H."/>
            <person name="Mori M."/>
            <person name="Yoshida Y."/>
            <person name="Ohtoshi R."/>
            <person name="Malay A.D."/>
            <person name="Moran D.A.P."/>
            <person name="Tomita M."/>
            <person name="Numata K."/>
            <person name="Arakawa K."/>
        </authorList>
    </citation>
    <scope>NUCLEOTIDE SEQUENCE</scope>
</reference>
<evidence type="ECO:0000313" key="3">
    <source>
        <dbReference type="Proteomes" id="UP000887159"/>
    </source>
</evidence>
<evidence type="ECO:0000313" key="2">
    <source>
        <dbReference type="EMBL" id="GFY23841.1"/>
    </source>
</evidence>
<dbReference type="Proteomes" id="UP000887159">
    <property type="component" value="Unassembled WGS sequence"/>
</dbReference>
<protein>
    <submittedName>
        <fullName evidence="2">Uncharacterized protein</fullName>
    </submittedName>
</protein>
<feature type="region of interest" description="Disordered" evidence="1">
    <location>
        <begin position="68"/>
        <end position="94"/>
    </location>
</feature>
<name>A0A8X6VWT9_TRICX</name>
<evidence type="ECO:0000256" key="1">
    <source>
        <dbReference type="SAM" id="MobiDB-lite"/>
    </source>
</evidence>
<organism evidence="2 3">
    <name type="scientific">Trichonephila clavipes</name>
    <name type="common">Golden silk orbweaver</name>
    <name type="synonym">Nephila clavipes</name>
    <dbReference type="NCBI Taxonomy" id="2585209"/>
    <lineage>
        <taxon>Eukaryota</taxon>
        <taxon>Metazoa</taxon>
        <taxon>Ecdysozoa</taxon>
        <taxon>Arthropoda</taxon>
        <taxon>Chelicerata</taxon>
        <taxon>Arachnida</taxon>
        <taxon>Araneae</taxon>
        <taxon>Araneomorphae</taxon>
        <taxon>Entelegynae</taxon>
        <taxon>Araneoidea</taxon>
        <taxon>Nephilidae</taxon>
        <taxon>Trichonephila</taxon>
    </lineage>
</organism>
<comment type="caution">
    <text evidence="2">The sequence shown here is derived from an EMBL/GenBank/DDBJ whole genome shotgun (WGS) entry which is preliminary data.</text>
</comment>
<gene>
    <name evidence="2" type="ORF">TNCV_3536351</name>
</gene>
<dbReference type="AlphaFoldDB" id="A0A8X6VWT9"/>
<accession>A0A8X6VWT9</accession>
<dbReference type="EMBL" id="BMAU01021367">
    <property type="protein sequence ID" value="GFY23841.1"/>
    <property type="molecule type" value="Genomic_DNA"/>
</dbReference>
<sequence length="94" mass="11070">MSLFSQEIESNHDNPHLTFETIVTRVLRRECRSFLESILDGTCTNTEYIDIYVEYVLGQEADMAEWHREQLDKTKKKRPAEEDARDAKKMSTDD</sequence>